<sequence length="325" mass="36465">MKVELRMKYLQEENQPRGKFAPRSEEYRLVGYSPESKAYRLWKPGTGMMIKSRDVRFLESENSTSRNDVVQIEAIPQKKEDKSLEEENCTAFQAELSAILWAAQIAETSLTKTAVILVSDCRSALSAICSSGPTHTSLVANIIKFLNRAPYIRLCWVPRHTGINGNELADSAAKIAATSVLPHSNSILPRTHARNLTHPSGELLPLQAISSNFYQISAMERPPPPSSRAMAMYWQTIHVCIPKQTLPAFTVQKSLRQLGHYVAETTRNVISAWDKDTNSERTPRRWFENFLNGDTSLGDEESRGRPSVMIIMIPQNPSHPVSSDD</sequence>
<dbReference type="Pfam" id="PF17906">
    <property type="entry name" value="HTH_48"/>
    <property type="match status" value="1"/>
</dbReference>
<feature type="domain" description="RNase H type-1" evidence="1">
    <location>
        <begin position="21"/>
        <end position="178"/>
    </location>
</feature>
<accession>A0ABY6L524</accession>
<organism evidence="2 3">
    <name type="scientific">Cordylochernes scorpioides</name>
    <dbReference type="NCBI Taxonomy" id="51811"/>
    <lineage>
        <taxon>Eukaryota</taxon>
        <taxon>Metazoa</taxon>
        <taxon>Ecdysozoa</taxon>
        <taxon>Arthropoda</taxon>
        <taxon>Chelicerata</taxon>
        <taxon>Arachnida</taxon>
        <taxon>Pseudoscorpiones</taxon>
        <taxon>Cheliferoidea</taxon>
        <taxon>Chernetidae</taxon>
        <taxon>Cordylochernes</taxon>
    </lineage>
</organism>
<keyword evidence="3" id="KW-1185">Reference proteome</keyword>
<dbReference type="InterPro" id="IPR036397">
    <property type="entry name" value="RNaseH_sf"/>
</dbReference>
<protein>
    <recommendedName>
        <fullName evidence="1">RNase H type-1 domain-containing protein</fullName>
    </recommendedName>
</protein>
<dbReference type="CDD" id="cd09276">
    <property type="entry name" value="Rnase_HI_RT_non_LTR"/>
    <property type="match status" value="1"/>
</dbReference>
<dbReference type="EMBL" id="CP092875">
    <property type="protein sequence ID" value="UYV75969.1"/>
    <property type="molecule type" value="Genomic_DNA"/>
</dbReference>
<dbReference type="SUPFAM" id="SSF53098">
    <property type="entry name" value="Ribonuclease H-like"/>
    <property type="match status" value="1"/>
</dbReference>
<dbReference type="Pfam" id="PF00075">
    <property type="entry name" value="RNase_H"/>
    <property type="match status" value="1"/>
</dbReference>
<dbReference type="Proteomes" id="UP001235939">
    <property type="component" value="Chromosome 13"/>
</dbReference>
<gene>
    <name evidence="2" type="ORF">LAZ67_13001961</name>
</gene>
<dbReference type="InterPro" id="IPR057670">
    <property type="entry name" value="SH3_retrovirus"/>
</dbReference>
<evidence type="ECO:0000313" key="3">
    <source>
        <dbReference type="Proteomes" id="UP001235939"/>
    </source>
</evidence>
<proteinExistence type="predicted"/>
<dbReference type="PROSITE" id="PS50879">
    <property type="entry name" value="RNASE_H_1"/>
    <property type="match status" value="1"/>
</dbReference>
<evidence type="ECO:0000259" key="1">
    <source>
        <dbReference type="PROSITE" id="PS50879"/>
    </source>
</evidence>
<dbReference type="InterPro" id="IPR002156">
    <property type="entry name" value="RNaseH_domain"/>
</dbReference>
<evidence type="ECO:0000313" key="2">
    <source>
        <dbReference type="EMBL" id="UYV75969.1"/>
    </source>
</evidence>
<dbReference type="InterPro" id="IPR041426">
    <property type="entry name" value="Mos1_HTH"/>
</dbReference>
<name>A0ABY6L524_9ARAC</name>
<dbReference type="InterPro" id="IPR012337">
    <property type="entry name" value="RNaseH-like_sf"/>
</dbReference>
<dbReference type="Pfam" id="PF25597">
    <property type="entry name" value="SH3_retrovirus"/>
    <property type="match status" value="1"/>
</dbReference>
<reference evidence="2 3" key="1">
    <citation type="submission" date="2022-01" db="EMBL/GenBank/DDBJ databases">
        <title>A chromosomal length assembly of Cordylochernes scorpioides.</title>
        <authorList>
            <person name="Zeh D."/>
            <person name="Zeh J."/>
        </authorList>
    </citation>
    <scope>NUCLEOTIDE SEQUENCE [LARGE SCALE GENOMIC DNA]</scope>
    <source>
        <strain evidence="2">IN4F17</strain>
        <tissue evidence="2">Whole Body</tissue>
    </source>
</reference>
<dbReference type="Gene3D" id="3.30.420.10">
    <property type="entry name" value="Ribonuclease H-like superfamily/Ribonuclease H"/>
    <property type="match status" value="1"/>
</dbReference>